<accession>A0A0L7KKE3</accession>
<dbReference type="FunFam" id="1.10.1900.40:FF:000001">
    <property type="entry name" value="Erythrocyte membrane protein 1"/>
    <property type="match status" value="1"/>
</dbReference>
<dbReference type="KEGG" id="pfh:PFHG_05270"/>
<dbReference type="Pfam" id="PF15445">
    <property type="entry name" value="ATS"/>
    <property type="match status" value="1"/>
</dbReference>
<dbReference type="AlphaFoldDB" id="A0A0L7KKE3"/>
<protein>
    <recommendedName>
        <fullName evidence="1">Plasmodium falciparum erythrocyte membrane protein 1 acidic terminal segment domain-containing protein</fullName>
    </recommendedName>
</protein>
<dbReference type="SUPFAM" id="SSF140924">
    <property type="entry name" value="Duffy binding domain-like"/>
    <property type="match status" value="1"/>
</dbReference>
<evidence type="ECO:0000313" key="3">
    <source>
        <dbReference type="Proteomes" id="UP000054289"/>
    </source>
</evidence>
<evidence type="ECO:0000259" key="1">
    <source>
        <dbReference type="Pfam" id="PF15445"/>
    </source>
</evidence>
<dbReference type="InterPro" id="IPR044932">
    <property type="entry name" value="PfEMP1_ATS_sf"/>
</dbReference>
<reference evidence="3" key="2">
    <citation type="submission" date="2006-03" db="EMBL/GenBank/DDBJ databases">
        <title>The genome sequence of the Plasmodium falciparum HB3.</title>
        <authorList>
            <consortium name="The Broad Institute Genome Sequencing Platform"/>
            <person name="Birren B."/>
            <person name="Lander E."/>
            <person name="Galagan J."/>
            <person name="Nusbaum C."/>
            <person name="Devon K."/>
            <person name="Henn M."/>
            <person name="Jaffe D."/>
            <person name="Butler J."/>
            <person name="Alvarez P."/>
            <person name="Gnerre S."/>
            <person name="Grabherr M."/>
            <person name="Kleber M."/>
            <person name="Mauceli E."/>
            <person name="Brockman W."/>
            <person name="MacCallum I.A."/>
            <person name="Rounsley S."/>
            <person name="Young S."/>
            <person name="LaButti K."/>
            <person name="Pushparaj V."/>
            <person name="DeCaprio D."/>
            <person name="Crawford M."/>
            <person name="Koehrsen M."/>
            <person name="Engels R."/>
            <person name="Montgomery P."/>
            <person name="Pearson M."/>
            <person name="Howarth C."/>
            <person name="Larson L."/>
            <person name="Luoma S."/>
            <person name="White J."/>
            <person name="Kodira C."/>
            <person name="Zeng Q."/>
            <person name="Oleary S."/>
            <person name="Yandava C."/>
            <person name="Alvarado L."/>
            <person name="Wirth D."/>
            <person name="Volkman S."/>
            <person name="Hartl D."/>
        </authorList>
    </citation>
    <scope>NUCLEOTIDE SEQUENCE [LARGE SCALE GENOMIC DNA]</scope>
</reference>
<evidence type="ECO:0000313" key="2">
    <source>
        <dbReference type="EMBL" id="KOB63541.1"/>
    </source>
</evidence>
<proteinExistence type="predicted"/>
<dbReference type="InterPro" id="IPR029211">
    <property type="entry name" value="PfEMP1_ATS"/>
</dbReference>
<dbReference type="Gene3D" id="1.10.1900.40">
    <property type="entry name" value="Acidic terminal segments, variant surface antigen of PfEMP1"/>
    <property type="match status" value="1"/>
</dbReference>
<dbReference type="Gene3D" id="1.20.58.830">
    <property type="match status" value="1"/>
</dbReference>
<feature type="domain" description="Plasmodium falciparum erythrocyte membrane protein 1 acidic terminal segment" evidence="1">
    <location>
        <begin position="181"/>
        <end position="409"/>
    </location>
</feature>
<dbReference type="EMBL" id="CH672229">
    <property type="protein sequence ID" value="KOB63541.1"/>
    <property type="molecule type" value="Genomic_DNA"/>
</dbReference>
<reference evidence="2 3" key="1">
    <citation type="submission" date="2006-03" db="EMBL/GenBank/DDBJ databases">
        <title>Annotation of Plasmodium falciparum HB3.</title>
        <authorList>
            <consortium name="The Broad Institute Genome Sequencing Platform"/>
            <person name="Volkman S.K."/>
            <person name="Neafsey D.E."/>
            <person name="Dash A.P."/>
            <person name="Chitnis C.E."/>
            <person name="Hartl D.L."/>
            <person name="Young S.K."/>
            <person name="Zeng Q."/>
            <person name="Koehrsen M."/>
            <person name="Alvarado L."/>
            <person name="Berlin A."/>
            <person name="Borenstein D."/>
            <person name="Chapman S.B."/>
            <person name="Chen Z."/>
            <person name="Engels R."/>
            <person name="Freedman E."/>
            <person name="Gellesch M."/>
            <person name="Goldberg J."/>
            <person name="Griggs A."/>
            <person name="Gujja S."/>
            <person name="Heilman E.R."/>
            <person name="Heiman D.I."/>
            <person name="Howarth C."/>
            <person name="Jen D."/>
            <person name="Larson L."/>
            <person name="Mehta T."/>
            <person name="Neiman D."/>
            <person name="Park D."/>
            <person name="Pearson M."/>
            <person name="Roberts A."/>
            <person name="Saif S."/>
            <person name="Shea T."/>
            <person name="Shenoy N."/>
            <person name="Sisk P."/>
            <person name="Stolte C."/>
            <person name="Sykes S."/>
            <person name="Walk T."/>
            <person name="White J."/>
            <person name="Yandava C."/>
            <person name="Haas B."/>
            <person name="Henn M.R."/>
            <person name="Nusbaum C."/>
            <person name="Birren B."/>
        </authorList>
    </citation>
    <scope>NUCLEOTIDE SEQUENCE [LARGE SCALE GENOMIC DNA]</scope>
    <source>
        <strain evidence="2">HB3</strain>
    </source>
</reference>
<gene>
    <name evidence="2" type="ORF">PFHG_05270</name>
</gene>
<organism evidence="2 3">
    <name type="scientific">Plasmodium falciparum (isolate HB3)</name>
    <dbReference type="NCBI Taxonomy" id="137071"/>
    <lineage>
        <taxon>Eukaryota</taxon>
        <taxon>Sar</taxon>
        <taxon>Alveolata</taxon>
        <taxon>Apicomplexa</taxon>
        <taxon>Aconoidasida</taxon>
        <taxon>Haemosporida</taxon>
        <taxon>Plasmodiidae</taxon>
        <taxon>Plasmodium</taxon>
        <taxon>Plasmodium (Laverania)</taxon>
    </lineage>
</organism>
<sequence>MKCPTKPPVINTKCGTDTPLMDYIPQRLRWMTEWAEWYCKVQKEAYEELEKQCRNCRSGICENGKNGCEKCTKACKDYNSKIEPWREQWAKIKTKYEQLYKKAQNSDTSNSGTTYPKDEKDVISFLSKLHKKNKDSNKIYETAEGYVHQELPNMGCKEQTRFCKTPNDKISTSDGKDNDKEDLYTGEEISYNIHMSTNSMDDPKYVSNNVYSGIDLINDTLSGNKHIDIYDEVLKRKENELFGTNYKKNTSNNSVAKNTNNDPIMNQLDLLHKWLDRHRDMCNTWNTKEELLDKLNEQWNKDNDGGDISSDSNKRLNTDVSIQIDMDDTTGKKELSNMDINVDTPTMDNMEDDIYYDVNDDENPFVDDIPMDHNKVDVPKKVHVEMKILNNTSNGSLEQEFPISDVWNI</sequence>
<dbReference type="Proteomes" id="UP000054289">
    <property type="component" value="Unassembled WGS sequence"/>
</dbReference>
<name>A0A0L7KKE3_PLAFX</name>